<evidence type="ECO:0000256" key="7">
    <source>
        <dbReference type="SAM" id="SignalP"/>
    </source>
</evidence>
<comment type="similarity">
    <text evidence="2">Belongs to the glycosyl hydrolase 29 family.</text>
</comment>
<dbReference type="Pfam" id="PF01120">
    <property type="entry name" value="Alpha_L_fucos"/>
    <property type="match status" value="1"/>
</dbReference>
<accession>A0AAN9UWX2</accession>
<dbReference type="EC" id="3.2.1.51" evidence="3"/>
<dbReference type="SMART" id="SM00812">
    <property type="entry name" value="Alpha_L_fucos"/>
    <property type="match status" value="1"/>
</dbReference>
<comment type="caution">
    <text evidence="9">The sequence shown here is derived from an EMBL/GenBank/DDBJ whole genome shotgun (WGS) entry which is preliminary data.</text>
</comment>
<dbReference type="GO" id="GO:0004560">
    <property type="term" value="F:alpha-L-fucosidase activity"/>
    <property type="evidence" value="ECO:0007669"/>
    <property type="project" value="UniProtKB-EC"/>
</dbReference>
<dbReference type="EMBL" id="JAKJXP020000015">
    <property type="protein sequence ID" value="KAK7755056.1"/>
    <property type="molecule type" value="Genomic_DNA"/>
</dbReference>
<evidence type="ECO:0000256" key="4">
    <source>
        <dbReference type="ARBA" id="ARBA00022729"/>
    </source>
</evidence>
<dbReference type="PANTHER" id="PTHR10030:SF37">
    <property type="entry name" value="ALPHA-L-FUCOSIDASE-RELATED"/>
    <property type="match status" value="1"/>
</dbReference>
<evidence type="ECO:0000256" key="6">
    <source>
        <dbReference type="ARBA" id="ARBA00023295"/>
    </source>
</evidence>
<sequence>MKPPTALLAPALIALTGAAAAASSEQLVINPKNRQNSAEASSAVPIDLSHLRNNRGFGREPGDADFDGAGNAYPAAYLPPEDLTYGGIRYVFPQYQKRGNDSSSSSSDGGHGYDNVLAEGQVLEVPRGRYSGAYMLAAAETAVATGLVNGTYDDGSASSRAVLVDPFWAWPYPYGGDIIFPYHLANASVDYNRSMIFQATAWLDSTRDLVGLQLPNVSSGSGNGPGGGAESTRLHIFALSLLPATVATAATEEGGKEEGGLALEVLFARSTNMWLEGTNKTQIVEVTVNNVGTGWIFSNHSVKVSIESSGLRTVKPGAIKRLRPGDQARVQIGVENSDGVAEGTPGEATIVISGAGVKSQYTFDATFGISQYDPTYDSIYQHETPPWFNDGKYGIFIHWGVYSVPGWGNSGDRESYAEWYWWRLNSGPGGSDQTWEYHRDTYGEDLGYDDFIPGFTASEFDPKEWVDLFAEAGAQYFVQVSKHHDGYALMDLPAHVSNRTSVALPPHRNLLQELFDAAAEHQPHLHQATYFSLPEWFHPDYKPLGFGSWPGGNATNPYTGEVLPYTGYVPVEDFIKDVILPEMETLANMGTEIMWCDIGGPNRTAEFAAEYFNSKARKGQQVLINNRCGVPGDFDTPEYARYSAVQRRKWESNLGMDPFSYGYNRATPDSAYLDPASIVTSLVDIVSKNGNFLLDIGPTANVLKRNLRQAGEWITTHAEAIFNTTYWYVTPEEGQAVRFTQTTEAFYIITLYAPNDTLVLQSPVPYVPGDQVTVVGGNASGTAVPSQLLDDGSLQLTISDEVKEADRYAWAFKIPFGPSD</sequence>
<dbReference type="InterPro" id="IPR016286">
    <property type="entry name" value="FUC_metazoa-typ"/>
</dbReference>
<name>A0AAN9UWX2_9PEZI</name>
<keyword evidence="10" id="KW-1185">Reference proteome</keyword>
<comment type="function">
    <text evidence="1">Alpha-L-fucosidase is responsible for hydrolyzing the alpha-1,6-linked fucose joined to the reducing-end N-acetylglucosamine of the carbohydrate moieties of glycoproteins.</text>
</comment>
<keyword evidence="5" id="KW-0378">Hydrolase</keyword>
<evidence type="ECO:0000256" key="5">
    <source>
        <dbReference type="ARBA" id="ARBA00022801"/>
    </source>
</evidence>
<dbReference type="PANTHER" id="PTHR10030">
    <property type="entry name" value="ALPHA-L-FUCOSIDASE"/>
    <property type="match status" value="1"/>
</dbReference>
<dbReference type="Proteomes" id="UP001320420">
    <property type="component" value="Unassembled WGS sequence"/>
</dbReference>
<organism evidence="9 10">
    <name type="scientific">Diatrype stigma</name>
    <dbReference type="NCBI Taxonomy" id="117547"/>
    <lineage>
        <taxon>Eukaryota</taxon>
        <taxon>Fungi</taxon>
        <taxon>Dikarya</taxon>
        <taxon>Ascomycota</taxon>
        <taxon>Pezizomycotina</taxon>
        <taxon>Sordariomycetes</taxon>
        <taxon>Xylariomycetidae</taxon>
        <taxon>Xylariales</taxon>
        <taxon>Diatrypaceae</taxon>
        <taxon>Diatrype</taxon>
    </lineage>
</organism>
<dbReference type="GO" id="GO:0016139">
    <property type="term" value="P:glycoside catabolic process"/>
    <property type="evidence" value="ECO:0007669"/>
    <property type="project" value="TreeGrafter"/>
</dbReference>
<dbReference type="InterPro" id="IPR017853">
    <property type="entry name" value="GH"/>
</dbReference>
<evidence type="ECO:0000313" key="9">
    <source>
        <dbReference type="EMBL" id="KAK7755056.1"/>
    </source>
</evidence>
<evidence type="ECO:0000313" key="10">
    <source>
        <dbReference type="Proteomes" id="UP001320420"/>
    </source>
</evidence>
<evidence type="ECO:0000256" key="3">
    <source>
        <dbReference type="ARBA" id="ARBA00012662"/>
    </source>
</evidence>
<feature type="chain" id="PRO_5042825016" description="alpha-L-fucosidase" evidence="7">
    <location>
        <begin position="22"/>
        <end position="820"/>
    </location>
</feature>
<evidence type="ECO:0000259" key="8">
    <source>
        <dbReference type="Pfam" id="PF01120"/>
    </source>
</evidence>
<dbReference type="InterPro" id="IPR057739">
    <property type="entry name" value="Glyco_hydro_29_N"/>
</dbReference>
<reference evidence="9 10" key="1">
    <citation type="submission" date="2024-02" db="EMBL/GenBank/DDBJ databases">
        <title>De novo assembly and annotation of 12 fungi associated with fruit tree decline syndrome in Ontario, Canada.</title>
        <authorList>
            <person name="Sulman M."/>
            <person name="Ellouze W."/>
            <person name="Ilyukhin E."/>
        </authorList>
    </citation>
    <scope>NUCLEOTIDE SEQUENCE [LARGE SCALE GENOMIC DNA]</scope>
    <source>
        <strain evidence="9 10">M11/M66-122</strain>
    </source>
</reference>
<dbReference type="AlphaFoldDB" id="A0AAN9UWX2"/>
<dbReference type="SUPFAM" id="SSF51445">
    <property type="entry name" value="(Trans)glycosidases"/>
    <property type="match status" value="1"/>
</dbReference>
<dbReference type="GO" id="GO:0006004">
    <property type="term" value="P:fucose metabolic process"/>
    <property type="evidence" value="ECO:0007669"/>
    <property type="project" value="InterPro"/>
</dbReference>
<dbReference type="Gene3D" id="3.20.20.80">
    <property type="entry name" value="Glycosidases"/>
    <property type="match status" value="1"/>
</dbReference>
<gene>
    <name evidence="9" type="ORF">SLS62_002871</name>
</gene>
<proteinExistence type="inferred from homology"/>
<evidence type="ECO:0000256" key="1">
    <source>
        <dbReference type="ARBA" id="ARBA00004071"/>
    </source>
</evidence>
<feature type="domain" description="Glycoside hydrolase family 29 N-terminal" evidence="8">
    <location>
        <begin position="370"/>
        <end position="718"/>
    </location>
</feature>
<protein>
    <recommendedName>
        <fullName evidence="3">alpha-L-fucosidase</fullName>
        <ecNumber evidence="3">3.2.1.51</ecNumber>
    </recommendedName>
</protein>
<keyword evidence="6" id="KW-0326">Glycosidase</keyword>
<keyword evidence="4 7" id="KW-0732">Signal</keyword>
<feature type="signal peptide" evidence="7">
    <location>
        <begin position="1"/>
        <end position="21"/>
    </location>
</feature>
<dbReference type="InterPro" id="IPR000933">
    <property type="entry name" value="Glyco_hydro_29"/>
</dbReference>
<dbReference type="PRINTS" id="PR00741">
    <property type="entry name" value="GLHYDRLASE29"/>
</dbReference>
<evidence type="ECO:0000256" key="2">
    <source>
        <dbReference type="ARBA" id="ARBA00007951"/>
    </source>
</evidence>